<gene>
    <name evidence="1" type="ORF">LTS18_014151</name>
</gene>
<reference evidence="1" key="1">
    <citation type="submission" date="2024-09" db="EMBL/GenBank/DDBJ databases">
        <title>Black Yeasts Isolated from many extreme environments.</title>
        <authorList>
            <person name="Coleine C."/>
            <person name="Stajich J.E."/>
            <person name="Selbmann L."/>
        </authorList>
    </citation>
    <scope>NUCLEOTIDE SEQUENCE</scope>
    <source>
        <strain evidence="1">CCFEE 5737</strain>
    </source>
</reference>
<keyword evidence="2" id="KW-1185">Reference proteome</keyword>
<dbReference type="Proteomes" id="UP001186974">
    <property type="component" value="Unassembled WGS sequence"/>
</dbReference>
<feature type="non-terminal residue" evidence="1">
    <location>
        <position position="93"/>
    </location>
</feature>
<protein>
    <submittedName>
        <fullName evidence="1">Uncharacterized protein</fullName>
    </submittedName>
</protein>
<organism evidence="1 2">
    <name type="scientific">Coniosporium uncinatum</name>
    <dbReference type="NCBI Taxonomy" id="93489"/>
    <lineage>
        <taxon>Eukaryota</taxon>
        <taxon>Fungi</taxon>
        <taxon>Dikarya</taxon>
        <taxon>Ascomycota</taxon>
        <taxon>Pezizomycotina</taxon>
        <taxon>Dothideomycetes</taxon>
        <taxon>Dothideomycetes incertae sedis</taxon>
        <taxon>Coniosporium</taxon>
    </lineage>
</organism>
<name>A0ACC3DH77_9PEZI</name>
<comment type="caution">
    <text evidence="1">The sequence shown here is derived from an EMBL/GenBank/DDBJ whole genome shotgun (WGS) entry which is preliminary data.</text>
</comment>
<sequence>MSSYETEHGIKPEQTQTSQTRRPDMSTFFSTLELVNTSNDHQTHSNQHALPLPENVAAVYRNLANAFEMMRDPSGRSGAPAQSPEDGHNELLA</sequence>
<evidence type="ECO:0000313" key="2">
    <source>
        <dbReference type="Proteomes" id="UP001186974"/>
    </source>
</evidence>
<dbReference type="EMBL" id="JAWDJW010004487">
    <property type="protein sequence ID" value="KAK3074837.1"/>
    <property type="molecule type" value="Genomic_DNA"/>
</dbReference>
<evidence type="ECO:0000313" key="1">
    <source>
        <dbReference type="EMBL" id="KAK3074837.1"/>
    </source>
</evidence>
<accession>A0ACC3DH77</accession>
<proteinExistence type="predicted"/>